<gene>
    <name evidence="1" type="ORF">BU16DRAFT_199391</name>
</gene>
<evidence type="ECO:0000313" key="2">
    <source>
        <dbReference type="Proteomes" id="UP000799750"/>
    </source>
</evidence>
<dbReference type="EMBL" id="MU004182">
    <property type="protein sequence ID" value="KAF2501430.1"/>
    <property type="molecule type" value="Genomic_DNA"/>
</dbReference>
<sequence>MSPDLARHHIRLPCAVSRCQIYTSTTATASCSVASSSTMDCHCIGSAFPARGGKLRPAADVRRFIRVSTQFRLSLV</sequence>
<proteinExistence type="predicted"/>
<reference evidence="1" key="1">
    <citation type="journal article" date="2020" name="Stud. Mycol.">
        <title>101 Dothideomycetes genomes: a test case for predicting lifestyles and emergence of pathogens.</title>
        <authorList>
            <person name="Haridas S."/>
            <person name="Albert R."/>
            <person name="Binder M."/>
            <person name="Bloem J."/>
            <person name="Labutti K."/>
            <person name="Salamov A."/>
            <person name="Andreopoulos B."/>
            <person name="Baker S."/>
            <person name="Barry K."/>
            <person name="Bills G."/>
            <person name="Bluhm B."/>
            <person name="Cannon C."/>
            <person name="Castanera R."/>
            <person name="Culley D."/>
            <person name="Daum C."/>
            <person name="Ezra D."/>
            <person name="Gonzalez J."/>
            <person name="Henrissat B."/>
            <person name="Kuo A."/>
            <person name="Liang C."/>
            <person name="Lipzen A."/>
            <person name="Lutzoni F."/>
            <person name="Magnuson J."/>
            <person name="Mondo S."/>
            <person name="Nolan M."/>
            <person name="Ohm R."/>
            <person name="Pangilinan J."/>
            <person name="Park H.-J."/>
            <person name="Ramirez L."/>
            <person name="Alfaro M."/>
            <person name="Sun H."/>
            <person name="Tritt A."/>
            <person name="Yoshinaga Y."/>
            <person name="Zwiers L.-H."/>
            <person name="Turgeon B."/>
            <person name="Goodwin S."/>
            <person name="Spatafora J."/>
            <person name="Crous P."/>
            <person name="Grigoriev I."/>
        </authorList>
    </citation>
    <scope>NUCLEOTIDE SEQUENCE</scope>
    <source>
        <strain evidence="1">CBS 269.34</strain>
    </source>
</reference>
<accession>A0A6A6RCH5</accession>
<dbReference type="AlphaFoldDB" id="A0A6A6RCH5"/>
<organism evidence="1 2">
    <name type="scientific">Lophium mytilinum</name>
    <dbReference type="NCBI Taxonomy" id="390894"/>
    <lineage>
        <taxon>Eukaryota</taxon>
        <taxon>Fungi</taxon>
        <taxon>Dikarya</taxon>
        <taxon>Ascomycota</taxon>
        <taxon>Pezizomycotina</taxon>
        <taxon>Dothideomycetes</taxon>
        <taxon>Pleosporomycetidae</taxon>
        <taxon>Mytilinidiales</taxon>
        <taxon>Mytilinidiaceae</taxon>
        <taxon>Lophium</taxon>
    </lineage>
</organism>
<name>A0A6A6RCH5_9PEZI</name>
<evidence type="ECO:0000313" key="1">
    <source>
        <dbReference type="EMBL" id="KAF2501430.1"/>
    </source>
</evidence>
<dbReference type="Proteomes" id="UP000799750">
    <property type="component" value="Unassembled WGS sequence"/>
</dbReference>
<protein>
    <submittedName>
        <fullName evidence="1">Uncharacterized protein</fullName>
    </submittedName>
</protein>
<dbReference type="PROSITE" id="PS51257">
    <property type="entry name" value="PROKAR_LIPOPROTEIN"/>
    <property type="match status" value="1"/>
</dbReference>
<keyword evidence="2" id="KW-1185">Reference proteome</keyword>